<feature type="compositionally biased region" description="Basic and acidic residues" evidence="7">
    <location>
        <begin position="1013"/>
        <end position="1024"/>
    </location>
</feature>
<dbReference type="InterPro" id="IPR011047">
    <property type="entry name" value="Quinoprotein_ADH-like_sf"/>
</dbReference>
<evidence type="ECO:0000313" key="10">
    <source>
        <dbReference type="Proteomes" id="UP000279259"/>
    </source>
</evidence>
<dbReference type="InterPro" id="IPR020472">
    <property type="entry name" value="WD40_PAC1"/>
</dbReference>
<feature type="region of interest" description="Disordered" evidence="7">
    <location>
        <begin position="217"/>
        <end position="253"/>
    </location>
</feature>
<dbReference type="AlphaFoldDB" id="A0A427YKD0"/>
<keyword evidence="10" id="KW-1185">Reference proteome</keyword>
<dbReference type="GO" id="GO:0030515">
    <property type="term" value="F:snoRNA binding"/>
    <property type="evidence" value="ECO:0007669"/>
    <property type="project" value="TreeGrafter"/>
</dbReference>
<dbReference type="InterPro" id="IPR036322">
    <property type="entry name" value="WD40_repeat_dom_sf"/>
</dbReference>
<evidence type="ECO:0000256" key="4">
    <source>
        <dbReference type="ARBA" id="ARBA00023242"/>
    </source>
</evidence>
<dbReference type="Proteomes" id="UP000279259">
    <property type="component" value="Unassembled WGS sequence"/>
</dbReference>
<dbReference type="STRING" id="1890683.A0A427YKD0"/>
<keyword evidence="2 6" id="KW-0853">WD repeat</keyword>
<dbReference type="InterPro" id="IPR007148">
    <property type="entry name" value="SSU_processome_Utp12"/>
</dbReference>
<feature type="repeat" description="WD" evidence="6">
    <location>
        <begin position="554"/>
        <end position="588"/>
    </location>
</feature>
<dbReference type="InterPro" id="IPR001680">
    <property type="entry name" value="WD40_rpt"/>
</dbReference>
<evidence type="ECO:0000313" key="9">
    <source>
        <dbReference type="EMBL" id="RSH91545.1"/>
    </source>
</evidence>
<comment type="caution">
    <text evidence="9">The sequence shown here is derived from an EMBL/GenBank/DDBJ whole genome shotgun (WGS) entry which is preliminary data.</text>
</comment>
<feature type="region of interest" description="Disordered" evidence="7">
    <location>
        <begin position="1008"/>
        <end position="1031"/>
    </location>
</feature>
<feature type="repeat" description="WD" evidence="6">
    <location>
        <begin position="664"/>
        <end position="705"/>
    </location>
</feature>
<feature type="repeat" description="WD" evidence="6">
    <location>
        <begin position="748"/>
        <end position="780"/>
    </location>
</feature>
<dbReference type="FunFam" id="2.130.10.10:FF:000178">
    <property type="entry name" value="WD repeat domain 3"/>
    <property type="match status" value="1"/>
</dbReference>
<organism evidence="9 10">
    <name type="scientific">Saitozyma podzolica</name>
    <dbReference type="NCBI Taxonomy" id="1890683"/>
    <lineage>
        <taxon>Eukaryota</taxon>
        <taxon>Fungi</taxon>
        <taxon>Dikarya</taxon>
        <taxon>Basidiomycota</taxon>
        <taxon>Agaricomycotina</taxon>
        <taxon>Tremellomycetes</taxon>
        <taxon>Tremellales</taxon>
        <taxon>Trimorphomycetaceae</taxon>
        <taxon>Saitozyma</taxon>
    </lineage>
</organism>
<dbReference type="PROSITE" id="PS00678">
    <property type="entry name" value="WD_REPEATS_1"/>
    <property type="match status" value="2"/>
</dbReference>
<dbReference type="PANTHER" id="PTHR19853:SF0">
    <property type="entry name" value="WD REPEAT-CONTAINING PROTEIN 3"/>
    <property type="match status" value="1"/>
</dbReference>
<dbReference type="InterPro" id="IPR019775">
    <property type="entry name" value="WD40_repeat_CS"/>
</dbReference>
<dbReference type="InterPro" id="IPR015943">
    <property type="entry name" value="WD40/YVTN_repeat-like_dom_sf"/>
</dbReference>
<evidence type="ECO:0000256" key="1">
    <source>
        <dbReference type="ARBA" id="ARBA00004604"/>
    </source>
</evidence>
<feature type="repeat" description="WD" evidence="6">
    <location>
        <begin position="156"/>
        <end position="205"/>
    </location>
</feature>
<evidence type="ECO:0000259" key="8">
    <source>
        <dbReference type="Pfam" id="PF04003"/>
    </source>
</evidence>
<dbReference type="GO" id="GO:0030490">
    <property type="term" value="P:maturation of SSU-rRNA"/>
    <property type="evidence" value="ECO:0007669"/>
    <property type="project" value="TreeGrafter"/>
</dbReference>
<proteinExistence type="inferred from homology"/>
<feature type="compositionally biased region" description="Basic and acidic residues" evidence="7">
    <location>
        <begin position="235"/>
        <end position="253"/>
    </location>
</feature>
<keyword evidence="3" id="KW-0677">Repeat</keyword>
<feature type="domain" description="Small-subunit processome Utp12" evidence="8">
    <location>
        <begin position="894"/>
        <end position="994"/>
    </location>
</feature>
<dbReference type="EMBL" id="RSCD01000008">
    <property type="protein sequence ID" value="RSH91545.1"/>
    <property type="molecule type" value="Genomic_DNA"/>
</dbReference>
<gene>
    <name evidence="9" type="ORF">EHS25_009844</name>
</gene>
<dbReference type="PRINTS" id="PR00320">
    <property type="entry name" value="GPROTEINBRPT"/>
</dbReference>
<comment type="similarity">
    <text evidence="5">Belongs to the WD repeat WDR3/UTP12 family.</text>
</comment>
<evidence type="ECO:0000256" key="5">
    <source>
        <dbReference type="ARBA" id="ARBA00038229"/>
    </source>
</evidence>
<evidence type="ECO:0000256" key="3">
    <source>
        <dbReference type="ARBA" id="ARBA00022737"/>
    </source>
</evidence>
<dbReference type="OrthoDB" id="407922at2759"/>
<dbReference type="CDD" id="cd00200">
    <property type="entry name" value="WD40"/>
    <property type="match status" value="1"/>
</dbReference>
<feature type="region of interest" description="Disordered" evidence="7">
    <location>
        <begin position="60"/>
        <end position="81"/>
    </location>
</feature>
<dbReference type="InterPro" id="IPR051570">
    <property type="entry name" value="TBC1_cilium_biogenesis"/>
</dbReference>
<accession>A0A427YKD0</accession>
<feature type="repeat" description="WD" evidence="6">
    <location>
        <begin position="706"/>
        <end position="738"/>
    </location>
</feature>
<feature type="compositionally biased region" description="Acidic residues" evidence="7">
    <location>
        <begin position="218"/>
        <end position="230"/>
    </location>
</feature>
<evidence type="ECO:0000256" key="7">
    <source>
        <dbReference type="SAM" id="MobiDB-lite"/>
    </source>
</evidence>
<sequence length="1031" mass="113927">MVRSYMRHGPTQAFGVICSPTANSAYDGRMAYVPAWEDVLVWDVKKGEMVSMWHSPGLTSPVSQISPSPIPSSSSGSSSSSPSTFAVSYADGSIRLWAFSSNNSSEEPTELVTFNGHKKGISTLSWDASGTRLASGGTEGEIVVWDRIAEVGLFRLKGHRGAVTGIKWIPHPTMTPTQHPGYLVSTAKDTYAKVWDLATQHCVQTVVVGRGEVVSCDLNEEDEEEPEVETADGQGRNRDRTDTDETDQEHEVKGRWVLITGSGDGEAKVWAIEKAKLAKGMVENDKGEVTPHPPPTPLHPPLPASSTSPITQISFHPTLPLIYLQTSDRTTTVLRLRPAEEIAAKRARRKRREKEKEEKAKGKASKGKKVSQEEVAMNEAGAQGEGEGEGEGVGVVRWEERVAVWCTVRANAKVKSFALAPDGGVTKAGVSLLLALSNNSLETYTIPSPSPSSLKKSSKPESSEPLKTHTIELPGHRQDVRALCVSSDDQLIASASSGTLKIWNSRTTACIRTIECGYAICATFLPGDRHVVVGTKSGELMLYDTAASTLLSTYKAHSGPIWGVHVRPDGRGLVSGSADKDVKFWDFEMREQADGEGERVVSRLGVETVYKSKQLTLVHVRTLKMTDDVLAVKYSPDGRFLAVSLLDSTVKIFFQDSLKFFLSLYGHKLPVLSLDISSDSKLIATCSADKNVKIWGMDFGDCHRSIFAHDDSVMQVAFEKGSHCFWTVGKDRMVKYWDGDKFELIQRLEGHHGEVWALAVSNQGNFVVTGSHDKSIRIWEKTDEPLFLEEERERELEAMYDSNLADNLNSENRLPGDDGDVDGAEVEAVQKQTAETLMAGERIMEAIELADAEREVVRQWQEDKSKLPPAQAEALQRPPKNPELLARGDIEPADHVLFTIQKVPAAGMEDALLVLPFRMVVSLLEYLDEWAKADRDVVLTSRLLSFLLRTNHSQIVSNRIMRTPLLALRSHLRTALTRQRETVGYNLAALKFLKGRWEGERTAGMMEEEGMDEERVRERIEKGRGRGRGWK</sequence>
<dbReference type="Gene3D" id="2.130.10.10">
    <property type="entry name" value="YVTN repeat-like/Quinoprotein amine dehydrogenase"/>
    <property type="match status" value="4"/>
</dbReference>
<comment type="subcellular location">
    <subcellularLocation>
        <location evidence="1">Nucleus</location>
        <location evidence="1">Nucleolus</location>
    </subcellularLocation>
</comment>
<dbReference type="Pfam" id="PF25172">
    <property type="entry name" value="Beta-prop_WDR3_2nd"/>
    <property type="match status" value="1"/>
</dbReference>
<feature type="region of interest" description="Disordered" evidence="7">
    <location>
        <begin position="445"/>
        <end position="472"/>
    </location>
</feature>
<name>A0A427YKD0_9TREE</name>
<dbReference type="GO" id="GO:0032040">
    <property type="term" value="C:small-subunit processome"/>
    <property type="evidence" value="ECO:0007669"/>
    <property type="project" value="TreeGrafter"/>
</dbReference>
<protein>
    <recommendedName>
        <fullName evidence="8">Small-subunit processome Utp12 domain-containing protein</fullName>
    </recommendedName>
</protein>
<dbReference type="PROSITE" id="PS50082">
    <property type="entry name" value="WD_REPEATS_2"/>
    <property type="match status" value="7"/>
</dbReference>
<feature type="repeat" description="WD" evidence="6">
    <location>
        <begin position="473"/>
        <end position="513"/>
    </location>
</feature>
<dbReference type="SUPFAM" id="SSF50978">
    <property type="entry name" value="WD40 repeat-like"/>
    <property type="match status" value="1"/>
</dbReference>
<keyword evidence="4" id="KW-0539">Nucleus</keyword>
<evidence type="ECO:0000256" key="6">
    <source>
        <dbReference type="PROSITE-ProRule" id="PRU00221"/>
    </source>
</evidence>
<dbReference type="SMART" id="SM00320">
    <property type="entry name" value="WD40"/>
    <property type="match status" value="11"/>
</dbReference>
<dbReference type="PANTHER" id="PTHR19853">
    <property type="entry name" value="WD REPEAT CONTAINING PROTEIN 3 WDR3"/>
    <property type="match status" value="1"/>
</dbReference>
<dbReference type="GO" id="GO:0034388">
    <property type="term" value="C:Pwp2p-containing subcomplex of 90S preribosome"/>
    <property type="evidence" value="ECO:0007669"/>
    <property type="project" value="TreeGrafter"/>
</dbReference>
<evidence type="ECO:0000256" key="2">
    <source>
        <dbReference type="ARBA" id="ARBA00022574"/>
    </source>
</evidence>
<dbReference type="SUPFAM" id="SSF50998">
    <property type="entry name" value="Quinoprotein alcohol dehydrogenase-like"/>
    <property type="match status" value="1"/>
</dbReference>
<reference evidence="9 10" key="1">
    <citation type="submission" date="2018-11" db="EMBL/GenBank/DDBJ databases">
        <title>Genome sequence of Saitozyma podzolica DSM 27192.</title>
        <authorList>
            <person name="Aliyu H."/>
            <person name="Gorte O."/>
            <person name="Ochsenreither K."/>
        </authorList>
    </citation>
    <scope>NUCLEOTIDE SEQUENCE [LARGE SCALE GENOMIC DNA]</scope>
    <source>
        <strain evidence="9 10">DSM 27192</strain>
    </source>
</reference>
<dbReference type="FunFam" id="2.130.10.10:FF:000157">
    <property type="entry name" value="WD repeat domain 3"/>
    <property type="match status" value="1"/>
</dbReference>
<dbReference type="Pfam" id="PF25173">
    <property type="entry name" value="Beta-prop_WDR3_1st"/>
    <property type="match status" value="1"/>
</dbReference>
<dbReference type="Pfam" id="PF04003">
    <property type="entry name" value="Utp12"/>
    <property type="match status" value="1"/>
</dbReference>
<dbReference type="PROSITE" id="PS50294">
    <property type="entry name" value="WD_REPEATS_REGION"/>
    <property type="match status" value="4"/>
</dbReference>
<feature type="compositionally biased region" description="Basic and acidic residues" evidence="7">
    <location>
        <begin position="458"/>
        <end position="472"/>
    </location>
</feature>
<feature type="repeat" description="WD" evidence="6">
    <location>
        <begin position="114"/>
        <end position="146"/>
    </location>
</feature>
<feature type="region of interest" description="Disordered" evidence="7">
    <location>
        <begin position="344"/>
        <end position="392"/>
    </location>
</feature>